<dbReference type="EMBL" id="CP136920">
    <property type="protein sequence ID" value="WOO42886.1"/>
    <property type="molecule type" value="Genomic_DNA"/>
</dbReference>
<dbReference type="InterPro" id="IPR006439">
    <property type="entry name" value="HAD-SF_hydro_IA"/>
</dbReference>
<dbReference type="SUPFAM" id="SSF56784">
    <property type="entry name" value="HAD-like"/>
    <property type="match status" value="1"/>
</dbReference>
<dbReference type="PRINTS" id="PR00413">
    <property type="entry name" value="HADHALOGNASE"/>
</dbReference>
<dbReference type="InterPro" id="IPR023198">
    <property type="entry name" value="PGP-like_dom2"/>
</dbReference>
<evidence type="ECO:0000256" key="2">
    <source>
        <dbReference type="ARBA" id="ARBA00004818"/>
    </source>
</evidence>
<dbReference type="InterPro" id="IPR023214">
    <property type="entry name" value="HAD_sf"/>
</dbReference>
<dbReference type="EC" id="3.1.3.18" evidence="4"/>
<dbReference type="Proteomes" id="UP001304300">
    <property type="component" value="Chromosome"/>
</dbReference>
<reference evidence="5 6" key="1">
    <citation type="submission" date="2023-10" db="EMBL/GenBank/DDBJ databases">
        <title>Rubellicoccus peritrichatus gen. nov., sp. nov., isolated from an algae of coral reef tank.</title>
        <authorList>
            <person name="Luo J."/>
        </authorList>
    </citation>
    <scope>NUCLEOTIDE SEQUENCE [LARGE SCALE GENOMIC DNA]</scope>
    <source>
        <strain evidence="5 6">CR14</strain>
    </source>
</reference>
<organism evidence="5 6">
    <name type="scientific">Rubellicoccus peritrichatus</name>
    <dbReference type="NCBI Taxonomy" id="3080537"/>
    <lineage>
        <taxon>Bacteria</taxon>
        <taxon>Pseudomonadati</taxon>
        <taxon>Verrucomicrobiota</taxon>
        <taxon>Opitutia</taxon>
        <taxon>Puniceicoccales</taxon>
        <taxon>Cerasicoccaceae</taxon>
        <taxon>Rubellicoccus</taxon>
    </lineage>
</organism>
<comment type="pathway">
    <text evidence="2">Organic acid metabolism; glycolate biosynthesis; glycolate from 2-phosphoglycolate: step 1/1.</text>
</comment>
<proteinExistence type="inferred from homology"/>
<dbReference type="GO" id="GO:0006281">
    <property type="term" value="P:DNA repair"/>
    <property type="evidence" value="ECO:0007669"/>
    <property type="project" value="TreeGrafter"/>
</dbReference>
<evidence type="ECO:0000256" key="1">
    <source>
        <dbReference type="ARBA" id="ARBA00000830"/>
    </source>
</evidence>
<accession>A0AAQ3QUX8</accession>
<dbReference type="SFLD" id="SFLDS00003">
    <property type="entry name" value="Haloacid_Dehalogenase"/>
    <property type="match status" value="1"/>
</dbReference>
<comment type="catalytic activity">
    <reaction evidence="1">
        <text>2-phosphoglycolate + H2O = glycolate + phosphate</text>
        <dbReference type="Rhea" id="RHEA:14369"/>
        <dbReference type="ChEBI" id="CHEBI:15377"/>
        <dbReference type="ChEBI" id="CHEBI:29805"/>
        <dbReference type="ChEBI" id="CHEBI:43474"/>
        <dbReference type="ChEBI" id="CHEBI:58033"/>
        <dbReference type="EC" id="3.1.3.18"/>
    </reaction>
</comment>
<protein>
    <recommendedName>
        <fullName evidence="4">phosphoglycolate phosphatase</fullName>
        <ecNumber evidence="4">3.1.3.18</ecNumber>
    </recommendedName>
</protein>
<keyword evidence="5" id="KW-0378">Hydrolase</keyword>
<evidence type="ECO:0000313" key="5">
    <source>
        <dbReference type="EMBL" id="WOO42886.1"/>
    </source>
</evidence>
<evidence type="ECO:0000256" key="3">
    <source>
        <dbReference type="ARBA" id="ARBA00006171"/>
    </source>
</evidence>
<dbReference type="GO" id="GO:0008967">
    <property type="term" value="F:phosphoglycolate phosphatase activity"/>
    <property type="evidence" value="ECO:0007669"/>
    <property type="project" value="UniProtKB-EC"/>
</dbReference>
<evidence type="ECO:0000256" key="4">
    <source>
        <dbReference type="ARBA" id="ARBA00013078"/>
    </source>
</evidence>
<dbReference type="NCBIfam" id="TIGR01549">
    <property type="entry name" value="HAD-SF-IA-v1"/>
    <property type="match status" value="1"/>
</dbReference>
<dbReference type="InterPro" id="IPR036412">
    <property type="entry name" value="HAD-like_sf"/>
</dbReference>
<keyword evidence="6" id="KW-1185">Reference proteome</keyword>
<dbReference type="GO" id="GO:0005829">
    <property type="term" value="C:cytosol"/>
    <property type="evidence" value="ECO:0007669"/>
    <property type="project" value="TreeGrafter"/>
</dbReference>
<name>A0AAQ3QUX8_9BACT</name>
<dbReference type="RefSeq" id="WP_317835418.1">
    <property type="nucleotide sequence ID" value="NZ_CP136920.1"/>
</dbReference>
<dbReference type="Gene3D" id="1.10.150.240">
    <property type="entry name" value="Putative phosphatase, domain 2"/>
    <property type="match status" value="1"/>
</dbReference>
<sequence>MPDAKNIRTVLFDLDGTLIDHFTAIYRCYKFAQETLGLPTATYETVRATVGGSVPVTMTRLVGQDKAEEATRLFRMHFEEIMLEDLHLLPSAEWLLQELHQQGMQLAVFTNKSGEPSRKIMTHLGLDRYLVDTIGSLDTEWKKPEPEFTRYALEKIGATPEATVLIGDSPFDIEAARAGGLPSYVVATGSHTLEQLQANDPAPDGVFPTLLELGEAIFGLSLEKS</sequence>
<comment type="similarity">
    <text evidence="3">Belongs to the HAD-like hydrolase superfamily. CbbY/CbbZ/Gph/YieH family.</text>
</comment>
<dbReference type="KEGG" id="puo:RZN69_07260"/>
<dbReference type="InterPro" id="IPR041492">
    <property type="entry name" value="HAD_2"/>
</dbReference>
<dbReference type="InterPro" id="IPR050155">
    <property type="entry name" value="HAD-like_hydrolase_sf"/>
</dbReference>
<dbReference type="SFLD" id="SFLDG01135">
    <property type="entry name" value="C1.5.6:_HAD__Beta-PGM__Phospha"/>
    <property type="match status" value="1"/>
</dbReference>
<dbReference type="Pfam" id="PF13419">
    <property type="entry name" value="HAD_2"/>
    <property type="match status" value="1"/>
</dbReference>
<dbReference type="Gene3D" id="3.40.50.1000">
    <property type="entry name" value="HAD superfamily/HAD-like"/>
    <property type="match status" value="1"/>
</dbReference>
<dbReference type="SFLD" id="SFLDG01129">
    <property type="entry name" value="C1.5:_HAD__Beta-PGM__Phosphata"/>
    <property type="match status" value="1"/>
</dbReference>
<evidence type="ECO:0000313" key="6">
    <source>
        <dbReference type="Proteomes" id="UP001304300"/>
    </source>
</evidence>
<dbReference type="NCBIfam" id="TIGR01509">
    <property type="entry name" value="HAD-SF-IA-v3"/>
    <property type="match status" value="1"/>
</dbReference>
<dbReference type="PANTHER" id="PTHR43434:SF1">
    <property type="entry name" value="PHOSPHOGLYCOLATE PHOSPHATASE"/>
    <property type="match status" value="1"/>
</dbReference>
<gene>
    <name evidence="5" type="ORF">RZN69_07260</name>
</gene>
<dbReference type="PANTHER" id="PTHR43434">
    <property type="entry name" value="PHOSPHOGLYCOLATE PHOSPHATASE"/>
    <property type="match status" value="1"/>
</dbReference>
<dbReference type="AlphaFoldDB" id="A0AAQ3QUX8"/>